<sequence length="98" mass="11503">MLYSITNNNLVKAAFMPIVFLYKLQSVKCIKYVVNKLSLLTFYQNLTINLRYFYHSSDEVNPTFAYYIYAFFQPVLYGAYQVIQLNAPRPSHSFPVPE</sequence>
<keyword evidence="2" id="KW-1185">Reference proteome</keyword>
<evidence type="ECO:0000313" key="1">
    <source>
        <dbReference type="EMBL" id="GLX77627.1"/>
    </source>
</evidence>
<gene>
    <name evidence="1" type="ORF">tinsulaeT_09670</name>
</gene>
<dbReference type="EMBL" id="BSST01000001">
    <property type="protein sequence ID" value="GLX77627.1"/>
    <property type="molecule type" value="Genomic_DNA"/>
</dbReference>
<protein>
    <submittedName>
        <fullName evidence="1">Uncharacterized protein</fullName>
    </submittedName>
</protein>
<proteinExistence type="predicted"/>
<accession>A0ABQ6GSL0</accession>
<organism evidence="1 2">
    <name type="scientific">Thalassotalea insulae</name>
    <dbReference type="NCBI Taxonomy" id="2056778"/>
    <lineage>
        <taxon>Bacteria</taxon>
        <taxon>Pseudomonadati</taxon>
        <taxon>Pseudomonadota</taxon>
        <taxon>Gammaproteobacteria</taxon>
        <taxon>Alteromonadales</taxon>
        <taxon>Colwelliaceae</taxon>
        <taxon>Thalassotalea</taxon>
    </lineage>
</organism>
<evidence type="ECO:0000313" key="2">
    <source>
        <dbReference type="Proteomes" id="UP001157186"/>
    </source>
</evidence>
<dbReference type="Proteomes" id="UP001157186">
    <property type="component" value="Unassembled WGS sequence"/>
</dbReference>
<comment type="caution">
    <text evidence="1">The sequence shown here is derived from an EMBL/GenBank/DDBJ whole genome shotgun (WGS) entry which is preliminary data.</text>
</comment>
<name>A0ABQ6GSL0_9GAMM</name>
<reference evidence="1 2" key="1">
    <citation type="submission" date="2023-03" db="EMBL/GenBank/DDBJ databases">
        <title>Draft genome sequence of Thalassotalea insulae KCTC 62186T.</title>
        <authorList>
            <person name="Sawabe T."/>
        </authorList>
    </citation>
    <scope>NUCLEOTIDE SEQUENCE [LARGE SCALE GENOMIC DNA]</scope>
    <source>
        <strain evidence="1 2">KCTC 62186</strain>
    </source>
</reference>